<gene>
    <name evidence="1" type="ORF">RBB81_21340</name>
</gene>
<name>A0AAU7YZI5_9BACT</name>
<dbReference type="KEGG" id="tgi:RBB81_21340"/>
<accession>A0AAU7YZI5</accession>
<dbReference type="AlphaFoldDB" id="A0AAU7YZI5"/>
<dbReference type="EMBL" id="CP132938">
    <property type="protein sequence ID" value="XCB22094.1"/>
    <property type="molecule type" value="Genomic_DNA"/>
</dbReference>
<protein>
    <recommendedName>
        <fullName evidence="2">Tetratricopeptide repeat protein</fullName>
    </recommendedName>
</protein>
<evidence type="ECO:0000313" key="1">
    <source>
        <dbReference type="EMBL" id="XCB22094.1"/>
    </source>
</evidence>
<reference evidence="1" key="1">
    <citation type="submission" date="2023-08" db="EMBL/GenBank/DDBJ databases">
        <authorList>
            <person name="Messyasz A."/>
            <person name="Mannisto M.K."/>
            <person name="Kerkhof L.J."/>
            <person name="Haggblom M."/>
        </authorList>
    </citation>
    <scope>NUCLEOTIDE SEQUENCE</scope>
    <source>
        <strain evidence="1">M8UP39</strain>
    </source>
</reference>
<proteinExistence type="predicted"/>
<reference evidence="1" key="2">
    <citation type="journal article" date="2024" name="Environ. Microbiol.">
        <title>Genome analysis and description of Tunturibacter gen. nov. expands the diversity of Terriglobia in tundra soils.</title>
        <authorList>
            <person name="Messyasz A."/>
            <person name="Mannisto M.K."/>
            <person name="Kerkhof L.J."/>
            <person name="Haggblom M.M."/>
        </authorList>
    </citation>
    <scope>NUCLEOTIDE SEQUENCE</scope>
    <source>
        <strain evidence="1">M8UP39</strain>
    </source>
</reference>
<sequence length="189" mass="21180">MSMLALPISISSAISLDKMKKLFCVFFVLALLASSTVLTAQQHHHHRTEGGPGNAALEKLGAVHMPITCAASVQTLFERGIALLHSFWYEEALKQFQSVAAADPQCAMAQWAIAMTEWRPFWDGLPDERRKVGVAEIDKAMALHPRTDREKRYIAALSSYLHGEPSQNERRPTHMPPPWELCTLLTRMT</sequence>
<dbReference type="PANTHER" id="PTHR45588">
    <property type="entry name" value="TPR DOMAIN-CONTAINING PROTEIN"/>
    <property type="match status" value="1"/>
</dbReference>
<dbReference type="RefSeq" id="WP_353072090.1">
    <property type="nucleotide sequence ID" value="NZ_CP132938.1"/>
</dbReference>
<evidence type="ECO:0008006" key="2">
    <source>
        <dbReference type="Google" id="ProtNLM"/>
    </source>
</evidence>
<organism evidence="1">
    <name type="scientific">Tunturiibacter gelidiferens</name>
    <dbReference type="NCBI Taxonomy" id="3069689"/>
    <lineage>
        <taxon>Bacteria</taxon>
        <taxon>Pseudomonadati</taxon>
        <taxon>Acidobacteriota</taxon>
        <taxon>Terriglobia</taxon>
        <taxon>Terriglobales</taxon>
        <taxon>Acidobacteriaceae</taxon>
        <taxon>Tunturiibacter</taxon>
    </lineage>
</organism>
<dbReference type="PANTHER" id="PTHR45588:SF1">
    <property type="entry name" value="WW DOMAIN-CONTAINING PROTEIN"/>
    <property type="match status" value="1"/>
</dbReference>